<keyword evidence="2" id="KW-1185">Reference proteome</keyword>
<comment type="caution">
    <text evidence="1">The sequence shown here is derived from an EMBL/GenBank/DDBJ whole genome shotgun (WGS) entry which is preliminary data.</text>
</comment>
<dbReference type="RefSeq" id="XP_043170381.1">
    <property type="nucleotide sequence ID" value="XM_043314446.1"/>
</dbReference>
<proteinExistence type="predicted"/>
<accession>A0A8J2N1B0</accession>
<dbReference type="GeneID" id="67018753"/>
<gene>
    <name evidence="1" type="ORF">ALTATR162_LOCUS6821</name>
</gene>
<dbReference type="AlphaFoldDB" id="A0A8J2N1B0"/>
<protein>
    <submittedName>
        <fullName evidence="1">Uncharacterized protein</fullName>
    </submittedName>
</protein>
<sequence>MFALQKEMQRLNDIVLNHRFHELLTFQYPCCVYVERTELNSPAGACTSGFENFEKLYTKGASGSRPQRERGTTISSPSSLLWLGIWPESCHTGFTSKFPMDSLERDVLDFQNSDNSTGRFYIIRNH</sequence>
<evidence type="ECO:0000313" key="1">
    <source>
        <dbReference type="EMBL" id="CAG5165656.1"/>
    </source>
</evidence>
<organism evidence="1 2">
    <name type="scientific">Alternaria atra</name>
    <dbReference type="NCBI Taxonomy" id="119953"/>
    <lineage>
        <taxon>Eukaryota</taxon>
        <taxon>Fungi</taxon>
        <taxon>Dikarya</taxon>
        <taxon>Ascomycota</taxon>
        <taxon>Pezizomycotina</taxon>
        <taxon>Dothideomycetes</taxon>
        <taxon>Pleosporomycetidae</taxon>
        <taxon>Pleosporales</taxon>
        <taxon>Pleosporineae</taxon>
        <taxon>Pleosporaceae</taxon>
        <taxon>Alternaria</taxon>
        <taxon>Alternaria sect. Ulocladioides</taxon>
    </lineage>
</organism>
<dbReference type="EMBL" id="CAJRGZ010000019">
    <property type="protein sequence ID" value="CAG5165656.1"/>
    <property type="molecule type" value="Genomic_DNA"/>
</dbReference>
<reference evidence="1" key="1">
    <citation type="submission" date="2021-05" db="EMBL/GenBank/DDBJ databases">
        <authorList>
            <person name="Stam R."/>
        </authorList>
    </citation>
    <scope>NUCLEOTIDE SEQUENCE</scope>
    <source>
        <strain evidence="1">CS162</strain>
    </source>
</reference>
<dbReference type="Proteomes" id="UP000676310">
    <property type="component" value="Unassembled WGS sequence"/>
</dbReference>
<name>A0A8J2N1B0_9PLEO</name>
<evidence type="ECO:0000313" key="2">
    <source>
        <dbReference type="Proteomes" id="UP000676310"/>
    </source>
</evidence>